<sequence>MNVKKILALLMVFLMVFSNAALAASPLQAPDRTKPVKTNTSELAFNKEEAQKEQYQLDDKVRVIVEVEGDPAIAYATKEGKKYADLSESKKTELQNKALNQQQAVKDQLSSKRVNVEFKESFTTAFNGFSGVVEFGKIAEIEKLTGVSSVTIATEYERPVEEPNMKYSKELVEAQKAWDEYGYNGEGMIVGIIDTGIDPNHRDLVLTDDSKAALSKSEVETFISENGLPGQYHTAKVPYGYNYMDENQEVLDLGPDASHHGMHVAGTAGANGDEENGGIKGVAPEAQLLALKVFGNDPNMPSTWGDIYVKAIDDAIILGADVLNLSLGSTASFVSPEDPEQKAIARAVENGVVMSISAGNSAHLGNGFWNPYASNPDIGVVGAPGLSYDSLQVASLDNSFMDLDAAQAAYDGVEAGLHPFLSASSVHPNSLETKTHDLVHVGGGGTGVKADWADGDYTGKFVLVKRGNAFTDTAFNAQDAGAAGVIVYNHSEGYVNMASDPGIKIPQLFMLKVDGEALKAQVAAGVNVTLSFNGEETTAPNPTAGKMSDFTSWGLTPNLDFKPEITAPGGNIYSTLQNNEYGVKSGTSMAAPHVAGGSAIVLQRVDEEFDLDGKARVEMAKNILMNTAAAVKDKGTINGAFGFDNPYSPRRQGAGLMQLHAALSTPVVVKEKNSGLAKVALKEVEDQISFTLEATNYSDEAVSYDVAANVQTDLALFGELGYAANELEAQELAGAVVTINGGKSTLEIPAKETVEFTVSIDVSEAQVLNTNASAYVDPETIFPNGYFVEGFVTLSNEAQPELSVPYVGFHGDWNAAPVLDELAYDDHNSFYEMAAMLYTKEDSFYYLGFNPFTEGKELERIAISPNGDGEQDQIIPMLSFLRNAKEVKYSVLDEDKNHLRTVRSEKNVRKHYYDRGLGAQYTIKTDFAWDGTVNKQVVEDGLYYYEIASTIDYPGKEAQKLHVPVFVDTTAPTVEADVDGKVLTVDASDSLSGLSYLEVFVDGESQGIVEVKVEGDSTEIEFPEALPAGTPVTVIAVDNAGNATEYKVAGVNDNENPVISVTTPDTFSIHNTSDIKVAGTVTDHTEIKEFSVNGQETELVWDAEKSIYTFETTVTFEDGANPIEVVAVDEAGNEHSLTNSRTIFVDTTAPELSADVPSRVNSTTETVELSALLSDNAEELRFYVNGSEVFYNEMPGYAMVPFSKEVTTELTLKPGENVFELELVDLAGNTTTEEVTVYRAASDVYRLKGETNRYDTSVAISQAGFESSDVVVLARGDNFADALAGVPLAAMHDAPILLSRTNKLDDVTKDEIARLGATKVYILGGEAAIGSEVVDQIEAMNSEIEVERLSGKTRFDTAAVIAHEVAPEGSDTVVVVNGMNFPDALSVASYAGTNGLPILLAKQDELPTATSKAIKDLDASNTLVIGGNAAVSEKVASKLPGADRIKGSNRYETSVAVAEYFEPNTELGMFVATGKQFADALSGAALAATLDSGILLVGSDLDASVENYLVDNNVTNVAVLGGPSAVSDSVFEKIESILP</sequence>
<dbReference type="InterPro" id="IPR007253">
    <property type="entry name" value="Cell_wall-bd_2"/>
</dbReference>
<dbReference type="CDD" id="cd02133">
    <property type="entry name" value="PA_C5a_like"/>
    <property type="match status" value="1"/>
</dbReference>
<keyword evidence="6 12" id="KW-0645">Protease</keyword>
<organism evidence="18 19">
    <name type="scientific">Sutcliffiella tianshenii</name>
    <dbReference type="NCBI Taxonomy" id="1463404"/>
    <lineage>
        <taxon>Bacteria</taxon>
        <taxon>Bacillati</taxon>
        <taxon>Bacillota</taxon>
        <taxon>Bacilli</taxon>
        <taxon>Bacillales</taxon>
        <taxon>Bacillaceae</taxon>
        <taxon>Sutcliffiella</taxon>
    </lineage>
</organism>
<dbReference type="InterPro" id="IPR003137">
    <property type="entry name" value="PA_domain"/>
</dbReference>
<evidence type="ECO:0000256" key="4">
    <source>
        <dbReference type="ARBA" id="ARBA00022512"/>
    </source>
</evidence>
<dbReference type="InterPro" id="IPR034216">
    <property type="entry name" value="C5a_Peptidase"/>
</dbReference>
<comment type="subcellular location">
    <subcellularLocation>
        <location evidence="2">Secreted</location>
    </subcellularLocation>
</comment>
<keyword evidence="11" id="KW-0106">Calcium</keyword>
<protein>
    <submittedName>
        <fullName evidence="18">Lactocepin</fullName>
        <ecNumber evidence="18">3.4.21.96</ecNumber>
    </submittedName>
</protein>
<dbReference type="Pfam" id="PF04122">
    <property type="entry name" value="CW_binding_2"/>
    <property type="match status" value="3"/>
</dbReference>
<feature type="domain" description="C5a peptidase/Subtilisin-like protease SBT2-like Fn3-like" evidence="17">
    <location>
        <begin position="679"/>
        <end position="807"/>
    </location>
</feature>
<dbReference type="Pfam" id="PF00082">
    <property type="entry name" value="Peptidase_S8"/>
    <property type="match status" value="1"/>
</dbReference>
<feature type="domain" description="PA" evidence="16">
    <location>
        <begin position="436"/>
        <end position="518"/>
    </location>
</feature>
<keyword evidence="19" id="KW-1185">Reference proteome</keyword>
<dbReference type="PROSITE" id="PS51892">
    <property type="entry name" value="SUBTILASE"/>
    <property type="match status" value="1"/>
</dbReference>
<evidence type="ECO:0000256" key="7">
    <source>
        <dbReference type="ARBA" id="ARBA00022729"/>
    </source>
</evidence>
<comment type="cofactor">
    <cofactor evidence="1">
        <name>Ca(2+)</name>
        <dbReference type="ChEBI" id="CHEBI:29108"/>
    </cofactor>
</comment>
<dbReference type="PANTHER" id="PTHR43806:SF11">
    <property type="entry name" value="CEREVISIN-RELATED"/>
    <property type="match status" value="1"/>
</dbReference>
<comment type="similarity">
    <text evidence="3 12 13">Belongs to the peptidase S8 family.</text>
</comment>
<keyword evidence="5" id="KW-0964">Secreted</keyword>
<evidence type="ECO:0000259" key="17">
    <source>
        <dbReference type="Pfam" id="PF06280"/>
    </source>
</evidence>
<reference evidence="18 19" key="1">
    <citation type="submission" date="2021-01" db="EMBL/GenBank/DDBJ databases">
        <title>Genomic Encyclopedia of Type Strains, Phase IV (KMG-IV): sequencing the most valuable type-strain genomes for metagenomic binning, comparative biology and taxonomic classification.</title>
        <authorList>
            <person name="Goeker M."/>
        </authorList>
    </citation>
    <scope>NUCLEOTIDE SEQUENCE [LARGE SCALE GENOMIC DNA]</scope>
    <source>
        <strain evidence="18 19">DSM 25879</strain>
    </source>
</reference>
<dbReference type="InterPro" id="IPR036852">
    <property type="entry name" value="Peptidase_S8/S53_dom_sf"/>
</dbReference>
<feature type="signal peptide" evidence="14">
    <location>
        <begin position="1"/>
        <end position="23"/>
    </location>
</feature>
<dbReference type="InterPro" id="IPR015500">
    <property type="entry name" value="Peptidase_S8_subtilisin-rel"/>
</dbReference>
<dbReference type="Pfam" id="PF09136">
    <property type="entry name" value="Glucodextran_B"/>
    <property type="match status" value="1"/>
</dbReference>
<evidence type="ECO:0000256" key="11">
    <source>
        <dbReference type="ARBA" id="ARBA00022837"/>
    </source>
</evidence>
<evidence type="ECO:0000313" key="19">
    <source>
        <dbReference type="Proteomes" id="UP000737402"/>
    </source>
</evidence>
<dbReference type="InterPro" id="IPR022398">
    <property type="entry name" value="Peptidase_S8_His-AS"/>
</dbReference>
<evidence type="ECO:0000256" key="5">
    <source>
        <dbReference type="ARBA" id="ARBA00022525"/>
    </source>
</evidence>
<evidence type="ECO:0000256" key="13">
    <source>
        <dbReference type="RuleBase" id="RU003355"/>
    </source>
</evidence>
<accession>A0ABS2NUR7</accession>
<feature type="domain" description="Peptidase S8/S53" evidence="15">
    <location>
        <begin position="185"/>
        <end position="642"/>
    </location>
</feature>
<evidence type="ECO:0000256" key="6">
    <source>
        <dbReference type="ARBA" id="ARBA00022670"/>
    </source>
</evidence>
<dbReference type="EMBL" id="JAFBED010000001">
    <property type="protein sequence ID" value="MBM7618396.1"/>
    <property type="molecule type" value="Genomic_DNA"/>
</dbReference>
<evidence type="ECO:0000256" key="1">
    <source>
        <dbReference type="ARBA" id="ARBA00001913"/>
    </source>
</evidence>
<dbReference type="PANTHER" id="PTHR43806">
    <property type="entry name" value="PEPTIDASE S8"/>
    <property type="match status" value="1"/>
</dbReference>
<evidence type="ECO:0000256" key="2">
    <source>
        <dbReference type="ARBA" id="ARBA00004613"/>
    </source>
</evidence>
<dbReference type="Pfam" id="PF06280">
    <property type="entry name" value="fn3_5"/>
    <property type="match status" value="1"/>
</dbReference>
<dbReference type="Gene3D" id="3.50.30.30">
    <property type="match status" value="1"/>
</dbReference>
<dbReference type="InterPro" id="IPR000209">
    <property type="entry name" value="Peptidase_S8/S53_dom"/>
</dbReference>
<feature type="active site" description="Charge relay system" evidence="12">
    <location>
        <position position="588"/>
    </location>
</feature>
<dbReference type="RefSeq" id="WP_239582649.1">
    <property type="nucleotide sequence ID" value="NZ_JAFBED010000001.1"/>
</dbReference>
<dbReference type="InterPro" id="IPR050131">
    <property type="entry name" value="Peptidase_S8_subtilisin-like"/>
</dbReference>
<evidence type="ECO:0000256" key="9">
    <source>
        <dbReference type="ARBA" id="ARBA00022801"/>
    </source>
</evidence>
<dbReference type="PROSITE" id="PS00137">
    <property type="entry name" value="SUBTILASE_HIS"/>
    <property type="match status" value="1"/>
</dbReference>
<evidence type="ECO:0000256" key="8">
    <source>
        <dbReference type="ARBA" id="ARBA00022737"/>
    </source>
</evidence>
<evidence type="ECO:0000313" key="18">
    <source>
        <dbReference type="EMBL" id="MBM7618396.1"/>
    </source>
</evidence>
<keyword evidence="9 12" id="KW-0378">Hydrolase</keyword>
<dbReference type="SUPFAM" id="SSF52025">
    <property type="entry name" value="PA domain"/>
    <property type="match status" value="1"/>
</dbReference>
<keyword evidence="10 12" id="KW-0720">Serine protease</keyword>
<dbReference type="InterPro" id="IPR046450">
    <property type="entry name" value="PA_dom_sf"/>
</dbReference>
<keyword evidence="7 14" id="KW-0732">Signal</keyword>
<dbReference type="Gene3D" id="3.40.50.12090">
    <property type="match status" value="2"/>
</dbReference>
<feature type="chain" id="PRO_5046897208" evidence="14">
    <location>
        <begin position="24"/>
        <end position="1539"/>
    </location>
</feature>
<dbReference type="Gene3D" id="3.40.50.200">
    <property type="entry name" value="Peptidase S8/S53 domain"/>
    <property type="match status" value="1"/>
</dbReference>
<dbReference type="GO" id="GO:0016787">
    <property type="term" value="F:hydrolase activity"/>
    <property type="evidence" value="ECO:0007669"/>
    <property type="project" value="UniProtKB-KW"/>
</dbReference>
<dbReference type="Gene3D" id="2.60.40.1710">
    <property type="entry name" value="Subtilisin-like superfamily"/>
    <property type="match status" value="1"/>
</dbReference>
<dbReference type="Proteomes" id="UP000737402">
    <property type="component" value="Unassembled WGS sequence"/>
</dbReference>
<dbReference type="InterPro" id="IPR023828">
    <property type="entry name" value="Peptidase_S8_Ser-AS"/>
</dbReference>
<keyword evidence="8" id="KW-0677">Repeat</keyword>
<evidence type="ECO:0000259" key="15">
    <source>
        <dbReference type="Pfam" id="PF00082"/>
    </source>
</evidence>
<dbReference type="Pfam" id="PF02225">
    <property type="entry name" value="PA"/>
    <property type="match status" value="1"/>
</dbReference>
<dbReference type="PROSITE" id="PS00138">
    <property type="entry name" value="SUBTILASE_SER"/>
    <property type="match status" value="1"/>
</dbReference>
<dbReference type="EC" id="3.4.21.96" evidence="18"/>
<dbReference type="PRINTS" id="PR00723">
    <property type="entry name" value="SUBTILISIN"/>
</dbReference>
<dbReference type="Gene3D" id="2.60.40.10">
    <property type="entry name" value="Immunoglobulins"/>
    <property type="match status" value="2"/>
</dbReference>
<feature type="active site" description="Charge relay system" evidence="12">
    <location>
        <position position="194"/>
    </location>
</feature>
<evidence type="ECO:0000256" key="14">
    <source>
        <dbReference type="SAM" id="SignalP"/>
    </source>
</evidence>
<name>A0ABS2NUR7_9BACI</name>
<dbReference type="InterPro" id="IPR010435">
    <property type="entry name" value="C5a/SBT2-like_Fn3"/>
</dbReference>
<evidence type="ECO:0000256" key="12">
    <source>
        <dbReference type="PROSITE-ProRule" id="PRU01240"/>
    </source>
</evidence>
<dbReference type="PROSITE" id="PS00136">
    <property type="entry name" value="SUBTILASE_ASP"/>
    <property type="match status" value="1"/>
</dbReference>
<evidence type="ECO:0000256" key="3">
    <source>
        <dbReference type="ARBA" id="ARBA00011073"/>
    </source>
</evidence>
<feature type="active site" description="Charge relay system" evidence="12">
    <location>
        <position position="260"/>
    </location>
</feature>
<dbReference type="SUPFAM" id="SSF52743">
    <property type="entry name" value="Subtilisin-like"/>
    <property type="match status" value="1"/>
</dbReference>
<comment type="caution">
    <text evidence="18">The sequence shown here is derived from an EMBL/GenBank/DDBJ whole genome shotgun (WGS) entry which is preliminary data.</text>
</comment>
<keyword evidence="4" id="KW-0134">Cell wall</keyword>
<dbReference type="CDD" id="cd07475">
    <property type="entry name" value="Peptidases_S8_C5a_Peptidase"/>
    <property type="match status" value="1"/>
</dbReference>
<gene>
    <name evidence="18" type="ORF">JOC95_000238</name>
</gene>
<evidence type="ECO:0000256" key="10">
    <source>
        <dbReference type="ARBA" id="ARBA00022825"/>
    </source>
</evidence>
<evidence type="ECO:0000259" key="16">
    <source>
        <dbReference type="Pfam" id="PF02225"/>
    </source>
</evidence>
<proteinExistence type="inferred from homology"/>
<dbReference type="InterPro" id="IPR013783">
    <property type="entry name" value="Ig-like_fold"/>
</dbReference>
<dbReference type="InterPro" id="IPR023827">
    <property type="entry name" value="Peptidase_S8_Asp-AS"/>
</dbReference>